<feature type="transmembrane region" description="Helical" evidence="9">
    <location>
        <begin position="117"/>
        <end position="137"/>
    </location>
</feature>
<evidence type="ECO:0000256" key="5">
    <source>
        <dbReference type="ARBA" id="ARBA00022692"/>
    </source>
</evidence>
<keyword evidence="3" id="KW-0050">Antiport</keyword>
<evidence type="ECO:0000256" key="2">
    <source>
        <dbReference type="ARBA" id="ARBA00022448"/>
    </source>
</evidence>
<dbReference type="AlphaFoldDB" id="K6D0T8"/>
<organism evidence="11 12">
    <name type="scientific">Schinkia azotoformans LMG 9581</name>
    <dbReference type="NCBI Taxonomy" id="1131731"/>
    <lineage>
        <taxon>Bacteria</taxon>
        <taxon>Bacillati</taxon>
        <taxon>Bacillota</taxon>
        <taxon>Bacilli</taxon>
        <taxon>Bacillales</taxon>
        <taxon>Bacillaceae</taxon>
        <taxon>Calidifontibacillus/Schinkia group</taxon>
        <taxon>Schinkia</taxon>
    </lineage>
</organism>
<dbReference type="GO" id="GO:0005886">
    <property type="term" value="C:plasma membrane"/>
    <property type="evidence" value="ECO:0007669"/>
    <property type="project" value="UniProtKB-SubCell"/>
</dbReference>
<dbReference type="STRING" id="1131731.BAZO_11414"/>
<gene>
    <name evidence="11" type="ORF">BAZO_11414</name>
</gene>
<keyword evidence="2" id="KW-0813">Transport</keyword>
<proteinExistence type="inferred from homology"/>
<evidence type="ECO:0000256" key="9">
    <source>
        <dbReference type="SAM" id="Phobius"/>
    </source>
</evidence>
<evidence type="ECO:0000256" key="4">
    <source>
        <dbReference type="ARBA" id="ARBA00022475"/>
    </source>
</evidence>
<sequence length="153" mass="17446">MLKASFVVFAACALAGILEGIRVFSGIKQHLLNMRLNQHKRYGLTTFISTLTAAFGCSQSIAVVMTDEIMRDCYKKEENYQFALDIENSCILTSALIPWNIAALICTTTLNVSMYGFVPYAFYLYVFPILYFLYSWYKEARMIKAVHSFKRVG</sequence>
<dbReference type="PANTHER" id="PTHR33451:SF3">
    <property type="entry name" value="MALATE-2H(+)_NA(+)-LACTATE ANTIPORTER"/>
    <property type="match status" value="1"/>
</dbReference>
<keyword evidence="4" id="KW-1003">Cell membrane</keyword>
<dbReference type="GO" id="GO:0015297">
    <property type="term" value="F:antiporter activity"/>
    <property type="evidence" value="ECO:0007669"/>
    <property type="project" value="UniProtKB-KW"/>
</dbReference>
<keyword evidence="7 9" id="KW-0472">Membrane</keyword>
<evidence type="ECO:0000256" key="7">
    <source>
        <dbReference type="ARBA" id="ARBA00023136"/>
    </source>
</evidence>
<feature type="transmembrane region" description="Helical" evidence="9">
    <location>
        <begin position="86"/>
        <end position="105"/>
    </location>
</feature>
<feature type="domain" description="Na+/H+ antiporter NhaC-like C-terminal" evidence="10">
    <location>
        <begin position="1"/>
        <end position="136"/>
    </location>
</feature>
<reference evidence="11 12" key="1">
    <citation type="journal article" date="2012" name="Front. Microbiol.">
        <title>Redundancy and modularity in membrane-associated dissimilatory nitrate reduction in Bacillus.</title>
        <authorList>
            <person name="Heylen K."/>
            <person name="Keltjens J."/>
        </authorList>
    </citation>
    <scope>NUCLEOTIDE SEQUENCE [LARGE SCALE GENOMIC DNA]</scope>
    <source>
        <strain evidence="11 12">LMG 9581</strain>
    </source>
</reference>
<evidence type="ECO:0000313" key="12">
    <source>
        <dbReference type="Proteomes" id="UP000006315"/>
    </source>
</evidence>
<evidence type="ECO:0000256" key="3">
    <source>
        <dbReference type="ARBA" id="ARBA00022449"/>
    </source>
</evidence>
<dbReference type="PANTHER" id="PTHR33451">
    <property type="entry name" value="MALATE-2H(+)/NA(+)-LACTATE ANTIPORTER"/>
    <property type="match status" value="1"/>
</dbReference>
<keyword evidence="12" id="KW-1185">Reference proteome</keyword>
<dbReference type="Pfam" id="PF03553">
    <property type="entry name" value="Na_H_antiporter"/>
    <property type="match status" value="1"/>
</dbReference>
<evidence type="ECO:0000256" key="8">
    <source>
        <dbReference type="ARBA" id="ARBA00038435"/>
    </source>
</evidence>
<comment type="subcellular location">
    <subcellularLocation>
        <location evidence="1">Cell membrane</location>
        <topology evidence="1">Multi-pass membrane protein</topology>
    </subcellularLocation>
</comment>
<name>K6D0T8_SCHAZ</name>
<accession>K6D0T8</accession>
<dbReference type="Proteomes" id="UP000006315">
    <property type="component" value="Unassembled WGS sequence"/>
</dbReference>
<evidence type="ECO:0000256" key="6">
    <source>
        <dbReference type="ARBA" id="ARBA00022989"/>
    </source>
</evidence>
<dbReference type="InterPro" id="IPR052180">
    <property type="entry name" value="NhaC_Na-H+_Antiporter"/>
</dbReference>
<comment type="caution">
    <text evidence="11">The sequence shown here is derived from an EMBL/GenBank/DDBJ whole genome shotgun (WGS) entry which is preliminary data.</text>
</comment>
<dbReference type="EMBL" id="AJLR01000093">
    <property type="protein sequence ID" value="EKN66082.1"/>
    <property type="molecule type" value="Genomic_DNA"/>
</dbReference>
<protein>
    <submittedName>
        <fullName evidence="11">Na+/H+ antiporter</fullName>
    </submittedName>
</protein>
<dbReference type="PATRIC" id="fig|1131731.3.peg.2353"/>
<feature type="transmembrane region" description="Helical" evidence="9">
    <location>
        <begin position="44"/>
        <end position="65"/>
    </location>
</feature>
<evidence type="ECO:0000256" key="1">
    <source>
        <dbReference type="ARBA" id="ARBA00004651"/>
    </source>
</evidence>
<evidence type="ECO:0000259" key="10">
    <source>
        <dbReference type="Pfam" id="PF03553"/>
    </source>
</evidence>
<evidence type="ECO:0000313" key="11">
    <source>
        <dbReference type="EMBL" id="EKN66082.1"/>
    </source>
</evidence>
<keyword evidence="5 9" id="KW-0812">Transmembrane</keyword>
<keyword evidence="6 9" id="KW-1133">Transmembrane helix</keyword>
<comment type="similarity">
    <text evidence="8">Belongs to the NhaC Na(+)/H(+) (TC 2.A.35) antiporter family.</text>
</comment>
<dbReference type="InterPro" id="IPR018461">
    <property type="entry name" value="Na/H_Antiport_NhaC-like_C"/>
</dbReference>